<protein>
    <submittedName>
        <fullName evidence="2">Uncharacterized protein</fullName>
    </submittedName>
</protein>
<name>A0A159YYY4_9RHOB</name>
<organism evidence="2 3">
    <name type="scientific">Frigidibacter mobilis</name>
    <dbReference type="NCBI Taxonomy" id="1335048"/>
    <lineage>
        <taxon>Bacteria</taxon>
        <taxon>Pseudomonadati</taxon>
        <taxon>Pseudomonadota</taxon>
        <taxon>Alphaproteobacteria</taxon>
        <taxon>Rhodobacterales</taxon>
        <taxon>Paracoccaceae</taxon>
        <taxon>Frigidibacter</taxon>
    </lineage>
</organism>
<feature type="compositionally biased region" description="Acidic residues" evidence="1">
    <location>
        <begin position="21"/>
        <end position="30"/>
    </location>
</feature>
<evidence type="ECO:0000256" key="1">
    <source>
        <dbReference type="SAM" id="MobiDB-lite"/>
    </source>
</evidence>
<dbReference type="RefSeq" id="WP_166506948.1">
    <property type="nucleotide sequence ID" value="NZ_CP012661.1"/>
</dbReference>
<dbReference type="Proteomes" id="UP000076128">
    <property type="component" value="Chromosome"/>
</dbReference>
<proteinExistence type="predicted"/>
<gene>
    <name evidence="2" type="ORF">AKL17_0482</name>
</gene>
<dbReference type="STRING" id="1335048.AKL17_0482"/>
<dbReference type="PATRIC" id="fig|1335048.3.peg.502"/>
<dbReference type="AlphaFoldDB" id="A0A159YYY4"/>
<dbReference type="EMBL" id="CP012661">
    <property type="protein sequence ID" value="AMY67742.1"/>
    <property type="molecule type" value="Genomic_DNA"/>
</dbReference>
<dbReference type="KEGG" id="daa:AKL17_0482"/>
<keyword evidence="3" id="KW-1185">Reference proteome</keyword>
<sequence length="105" mass="12102">MCAERRRARKGRPRQSIPEPLPDDLFDYADDPALDGRARARDAPLLAPNGQRMRVTDDWPVDIPVSEAEIDVFERWFGDVFDELLNPRKPDDGLHFLSQTDRKKA</sequence>
<accession>A0A159YYY4</accession>
<feature type="region of interest" description="Disordered" evidence="1">
    <location>
        <begin position="1"/>
        <end position="30"/>
    </location>
</feature>
<evidence type="ECO:0000313" key="3">
    <source>
        <dbReference type="Proteomes" id="UP000076128"/>
    </source>
</evidence>
<evidence type="ECO:0000313" key="2">
    <source>
        <dbReference type="EMBL" id="AMY67742.1"/>
    </source>
</evidence>
<feature type="compositionally biased region" description="Basic residues" evidence="1">
    <location>
        <begin position="1"/>
        <end position="13"/>
    </location>
</feature>
<reference evidence="2 3" key="1">
    <citation type="submission" date="2015-09" db="EMBL/GenBank/DDBJ databases">
        <title>Complete genome sequence of Defluviimonas alba cai42t isolated from an oilfield in Xinjiang.</title>
        <authorList>
            <person name="Geng S."/>
            <person name="Pan X."/>
            <person name="Wu X."/>
        </authorList>
    </citation>
    <scope>NUCLEOTIDE SEQUENCE [LARGE SCALE GENOMIC DNA]</scope>
    <source>
        <strain evidence="3">cai42</strain>
    </source>
</reference>